<dbReference type="Proteomes" id="UP001209654">
    <property type="component" value="Unassembled WGS sequence"/>
</dbReference>
<feature type="transmembrane region" description="Helical" evidence="1">
    <location>
        <begin position="50"/>
        <end position="69"/>
    </location>
</feature>
<keyword evidence="1" id="KW-0472">Membrane</keyword>
<organism evidence="2 3">
    <name type="scientific">Arthrobacter mangrovi</name>
    <dbReference type="NCBI Taxonomy" id="2966350"/>
    <lineage>
        <taxon>Bacteria</taxon>
        <taxon>Bacillati</taxon>
        <taxon>Actinomycetota</taxon>
        <taxon>Actinomycetes</taxon>
        <taxon>Micrococcales</taxon>
        <taxon>Micrococcaceae</taxon>
        <taxon>Arthrobacter</taxon>
    </lineage>
</organism>
<feature type="transmembrane region" description="Helical" evidence="1">
    <location>
        <begin position="90"/>
        <end position="107"/>
    </location>
</feature>
<evidence type="ECO:0000313" key="3">
    <source>
        <dbReference type="Proteomes" id="UP001209654"/>
    </source>
</evidence>
<evidence type="ECO:0000313" key="2">
    <source>
        <dbReference type="EMBL" id="GLB66533.1"/>
    </source>
</evidence>
<comment type="caution">
    <text evidence="2">The sequence shown here is derived from an EMBL/GenBank/DDBJ whole genome shotgun (WGS) entry which is preliminary data.</text>
</comment>
<keyword evidence="1" id="KW-1133">Transmembrane helix</keyword>
<protein>
    <submittedName>
        <fullName evidence="2">Uncharacterized protein</fullName>
    </submittedName>
</protein>
<evidence type="ECO:0000256" key="1">
    <source>
        <dbReference type="SAM" id="Phobius"/>
    </source>
</evidence>
<dbReference type="RefSeq" id="WP_264794685.1">
    <property type="nucleotide sequence ID" value="NZ_BRVS01000004.1"/>
</dbReference>
<reference evidence="2 3" key="1">
    <citation type="journal article" date="2023" name="Int. J. Syst. Evol. Microbiol.">
        <title>Arthrobacter mangrovi sp. nov., an actinobacterium isolated from the rhizosphere of a mangrove.</title>
        <authorList>
            <person name="Hamada M."/>
            <person name="Saitou S."/>
            <person name="Enomoto N."/>
            <person name="Nanri K."/>
            <person name="Hidaka K."/>
            <person name="Miura T."/>
            <person name="Tamura T."/>
        </authorList>
    </citation>
    <scope>NUCLEOTIDE SEQUENCE [LARGE SCALE GENOMIC DNA]</scope>
    <source>
        <strain evidence="2 3">NBRC 112813</strain>
    </source>
</reference>
<accession>A0ABQ5MRE7</accession>
<keyword evidence="1" id="KW-0812">Transmembrane</keyword>
<keyword evidence="3" id="KW-1185">Reference proteome</keyword>
<gene>
    <name evidence="2" type="ORF">AHIS1636_09720</name>
</gene>
<proteinExistence type="predicted"/>
<sequence length="161" mass="16440">MSTEAVSRPAVVRKANPFQWLVAVASIPMATLVALWVVAGRLLFGVSGPMVAILGYSLGPALFILLLIAGVKTTANAFRSRPAGPPAKTCALLLGAWLAAIGFGFTVPDFGDNGGSAMSALAGESALGMSTALCNPLGIISVGLAITVAVTSWRDAKYGRH</sequence>
<name>A0ABQ5MRE7_9MICC</name>
<feature type="transmembrane region" description="Helical" evidence="1">
    <location>
        <begin position="20"/>
        <end position="44"/>
    </location>
</feature>
<feature type="transmembrane region" description="Helical" evidence="1">
    <location>
        <begin position="127"/>
        <end position="150"/>
    </location>
</feature>
<dbReference type="EMBL" id="BRVS01000004">
    <property type="protein sequence ID" value="GLB66533.1"/>
    <property type="molecule type" value="Genomic_DNA"/>
</dbReference>